<sequence length="293" mass="33002">MVDILQVRRLTKRFDNKVAVDGISFSLKGGQCFGLLGPNGAGKTTTIEMLEGVLAPDEGEILFHGKPRSSTFRQLIGIQFQNTALQERLNVLETLKLFSRLYESPLPERELLQRCQLDELAEQDTHKLSGGQRQRLLLAIALINDPQLLFLDEPTTGLDPQARLNFWKLVEQIKASGKTVLLTTHYMDEAHYLCDEIGIVDQGQLIARDTPQNLLDQHIPGIYLSVSADYEPLLDTLGIGCEHQYGWCRWKSNNVKAQIEQLQQAGLQLGDIQIQRPNLDDLFLNLTGRSLRS</sequence>
<evidence type="ECO:0000313" key="11">
    <source>
        <dbReference type="EMBL" id="TCK58883.1"/>
    </source>
</evidence>
<dbReference type="InterPro" id="IPR027417">
    <property type="entry name" value="P-loop_NTPase"/>
</dbReference>
<evidence type="ECO:0000313" key="12">
    <source>
        <dbReference type="Proteomes" id="UP000295565"/>
    </source>
</evidence>
<comment type="similarity">
    <text evidence="2">Belongs to the ABC transporter superfamily.</text>
</comment>
<dbReference type="CDD" id="cd03230">
    <property type="entry name" value="ABC_DR_subfamily_A"/>
    <property type="match status" value="1"/>
</dbReference>
<accession>A0A4R1K560</accession>
<evidence type="ECO:0000256" key="2">
    <source>
        <dbReference type="ARBA" id="ARBA00005417"/>
    </source>
</evidence>
<dbReference type="Proteomes" id="UP000295565">
    <property type="component" value="Unassembled WGS sequence"/>
</dbReference>
<organism evidence="11 12">
    <name type="scientific">Celerinatantimonas diazotrophica</name>
    <dbReference type="NCBI Taxonomy" id="412034"/>
    <lineage>
        <taxon>Bacteria</taxon>
        <taxon>Pseudomonadati</taxon>
        <taxon>Pseudomonadota</taxon>
        <taxon>Gammaproteobacteria</taxon>
        <taxon>Celerinatantimonadaceae</taxon>
        <taxon>Celerinatantimonas</taxon>
    </lineage>
</organism>
<proteinExistence type="inferred from homology"/>
<evidence type="ECO:0000256" key="1">
    <source>
        <dbReference type="ARBA" id="ARBA00004236"/>
    </source>
</evidence>
<dbReference type="PROSITE" id="PS50893">
    <property type="entry name" value="ABC_TRANSPORTER_2"/>
    <property type="match status" value="1"/>
</dbReference>
<keyword evidence="12" id="KW-1185">Reference proteome</keyword>
<dbReference type="InterPro" id="IPR050763">
    <property type="entry name" value="ABC_transporter_ATP-binding"/>
</dbReference>
<dbReference type="PROSITE" id="PS00211">
    <property type="entry name" value="ABC_TRANSPORTER_1"/>
    <property type="match status" value="1"/>
</dbReference>
<protein>
    <submittedName>
        <fullName evidence="11">ABC-2 type transport system ATP-binding protein</fullName>
    </submittedName>
</protein>
<keyword evidence="5" id="KW-1003">Cell membrane</keyword>
<dbReference type="InterPro" id="IPR003439">
    <property type="entry name" value="ABC_transporter-like_ATP-bd"/>
</dbReference>
<dbReference type="InterPro" id="IPR017871">
    <property type="entry name" value="ABC_transporter-like_CS"/>
</dbReference>
<dbReference type="Pfam" id="PF00005">
    <property type="entry name" value="ABC_tran"/>
    <property type="match status" value="1"/>
</dbReference>
<keyword evidence="6" id="KW-0547">Nucleotide-binding</keyword>
<keyword evidence="9" id="KW-0472">Membrane</keyword>
<dbReference type="PANTHER" id="PTHR42711">
    <property type="entry name" value="ABC TRANSPORTER ATP-BINDING PROTEIN"/>
    <property type="match status" value="1"/>
</dbReference>
<dbReference type="GO" id="GO:0005886">
    <property type="term" value="C:plasma membrane"/>
    <property type="evidence" value="ECO:0007669"/>
    <property type="project" value="UniProtKB-SubCell"/>
</dbReference>
<evidence type="ECO:0000256" key="6">
    <source>
        <dbReference type="ARBA" id="ARBA00022741"/>
    </source>
</evidence>
<dbReference type="RefSeq" id="WP_131911827.1">
    <property type="nucleotide sequence ID" value="NZ_OU594967.1"/>
</dbReference>
<comment type="subcellular location">
    <subcellularLocation>
        <location evidence="1">Cell membrane</location>
    </subcellularLocation>
</comment>
<evidence type="ECO:0000256" key="3">
    <source>
        <dbReference type="ARBA" id="ARBA00022448"/>
    </source>
</evidence>
<evidence type="ECO:0000259" key="10">
    <source>
        <dbReference type="PROSITE" id="PS50893"/>
    </source>
</evidence>
<dbReference type="PANTHER" id="PTHR42711:SF5">
    <property type="entry name" value="ABC TRANSPORTER ATP-BINDING PROTEIN NATA"/>
    <property type="match status" value="1"/>
</dbReference>
<keyword evidence="7 11" id="KW-0067">ATP-binding</keyword>
<gene>
    <name evidence="11" type="ORF">EV690_1038</name>
</gene>
<evidence type="ECO:0000256" key="4">
    <source>
        <dbReference type="ARBA" id="ARBA00022458"/>
    </source>
</evidence>
<dbReference type="EMBL" id="SMGD01000011">
    <property type="protein sequence ID" value="TCK58883.1"/>
    <property type="molecule type" value="Genomic_DNA"/>
</dbReference>
<keyword evidence="8" id="KW-1278">Translocase</keyword>
<dbReference type="Gene3D" id="3.40.50.300">
    <property type="entry name" value="P-loop containing nucleotide triphosphate hydrolases"/>
    <property type="match status" value="1"/>
</dbReference>
<dbReference type="SUPFAM" id="SSF52540">
    <property type="entry name" value="P-loop containing nucleoside triphosphate hydrolases"/>
    <property type="match status" value="1"/>
</dbReference>
<dbReference type="InterPro" id="IPR003593">
    <property type="entry name" value="AAA+_ATPase"/>
</dbReference>
<evidence type="ECO:0000256" key="8">
    <source>
        <dbReference type="ARBA" id="ARBA00022967"/>
    </source>
</evidence>
<keyword evidence="3" id="KW-0813">Transport</keyword>
<dbReference type="AlphaFoldDB" id="A0A4R1K560"/>
<feature type="domain" description="ABC transporter" evidence="10">
    <location>
        <begin position="5"/>
        <end position="227"/>
    </location>
</feature>
<evidence type="ECO:0000256" key="5">
    <source>
        <dbReference type="ARBA" id="ARBA00022475"/>
    </source>
</evidence>
<comment type="caution">
    <text evidence="11">The sequence shown here is derived from an EMBL/GenBank/DDBJ whole genome shotgun (WGS) entry which is preliminary data.</text>
</comment>
<keyword evidence="4" id="KW-0536">Nodulation</keyword>
<dbReference type="SMART" id="SM00382">
    <property type="entry name" value="AAA"/>
    <property type="match status" value="1"/>
</dbReference>
<dbReference type="FunFam" id="3.40.50.300:FF:000589">
    <property type="entry name" value="ABC transporter, ATP-binding subunit"/>
    <property type="match status" value="1"/>
</dbReference>
<dbReference type="GO" id="GO:0005524">
    <property type="term" value="F:ATP binding"/>
    <property type="evidence" value="ECO:0007669"/>
    <property type="project" value="UniProtKB-KW"/>
</dbReference>
<name>A0A4R1K560_9GAMM</name>
<evidence type="ECO:0000256" key="9">
    <source>
        <dbReference type="ARBA" id="ARBA00023136"/>
    </source>
</evidence>
<dbReference type="GO" id="GO:0016887">
    <property type="term" value="F:ATP hydrolysis activity"/>
    <property type="evidence" value="ECO:0007669"/>
    <property type="project" value="InterPro"/>
</dbReference>
<dbReference type="OrthoDB" id="5560252at2"/>
<reference evidence="11 12" key="1">
    <citation type="submission" date="2019-03" db="EMBL/GenBank/DDBJ databases">
        <title>Genomic Encyclopedia of Type Strains, Phase IV (KMG-IV): sequencing the most valuable type-strain genomes for metagenomic binning, comparative biology and taxonomic classification.</title>
        <authorList>
            <person name="Goeker M."/>
        </authorList>
    </citation>
    <scope>NUCLEOTIDE SEQUENCE [LARGE SCALE GENOMIC DNA]</scope>
    <source>
        <strain evidence="11 12">DSM 18577</strain>
    </source>
</reference>
<evidence type="ECO:0000256" key="7">
    <source>
        <dbReference type="ARBA" id="ARBA00022840"/>
    </source>
</evidence>